<dbReference type="GO" id="GO:0003723">
    <property type="term" value="F:RNA binding"/>
    <property type="evidence" value="ECO:0007669"/>
    <property type="project" value="UniProtKB-UniRule"/>
</dbReference>
<proteinExistence type="inferred from homology"/>
<evidence type="ECO:0000256" key="2">
    <source>
        <dbReference type="ARBA" id="ARBA00006850"/>
    </source>
</evidence>
<keyword evidence="3 9" id="KW-0507">mRNA processing</keyword>
<evidence type="ECO:0000256" key="4">
    <source>
        <dbReference type="ARBA" id="ARBA00022728"/>
    </source>
</evidence>
<dbReference type="Pfam" id="PF01423">
    <property type="entry name" value="LSM"/>
    <property type="match status" value="1"/>
</dbReference>
<evidence type="ECO:0000256" key="3">
    <source>
        <dbReference type="ARBA" id="ARBA00022664"/>
    </source>
</evidence>
<comment type="function">
    <text evidence="9">Plays a role in pre-mRNA splicing.</text>
</comment>
<protein>
    <recommendedName>
        <fullName evidence="9">Small nuclear ribonucleoprotein G</fullName>
        <shortName evidence="9">snRNP-G</shortName>
    </recommendedName>
</protein>
<dbReference type="PROSITE" id="PS52002">
    <property type="entry name" value="SM"/>
    <property type="match status" value="1"/>
</dbReference>
<evidence type="ECO:0000256" key="1">
    <source>
        <dbReference type="ARBA" id="ARBA00004123"/>
    </source>
</evidence>
<comment type="subcellular location">
    <subcellularLocation>
        <location evidence="1 9">Nucleus</location>
    </subcellularLocation>
</comment>
<keyword evidence="5 9" id="KW-0694">RNA-binding</keyword>
<name>C8Z7R6_YEAS8</name>
<dbReference type="GO" id="GO:0005686">
    <property type="term" value="C:U2 snRNP"/>
    <property type="evidence" value="ECO:0007669"/>
    <property type="project" value="TreeGrafter"/>
</dbReference>
<dbReference type="GO" id="GO:0071011">
    <property type="term" value="C:precatalytic spliceosome"/>
    <property type="evidence" value="ECO:0007669"/>
    <property type="project" value="TreeGrafter"/>
</dbReference>
<dbReference type="PANTHER" id="PTHR10553:SF2">
    <property type="entry name" value="SMALL NUCLEAR RIBONUCLEOPROTEIN G"/>
    <property type="match status" value="1"/>
</dbReference>
<evidence type="ECO:0000259" key="10">
    <source>
        <dbReference type="PROSITE" id="PS52002"/>
    </source>
</evidence>
<dbReference type="InterPro" id="IPR034098">
    <property type="entry name" value="Sm_G"/>
</dbReference>
<dbReference type="GO" id="GO:0071004">
    <property type="term" value="C:U2-type prespliceosome"/>
    <property type="evidence" value="ECO:0007669"/>
    <property type="project" value="TreeGrafter"/>
</dbReference>
<organism evidence="11 12">
    <name type="scientific">Saccharomyces cerevisiae (strain Lalvin EC1118 / Prise de mousse)</name>
    <name type="common">Baker's yeast</name>
    <dbReference type="NCBI Taxonomy" id="643680"/>
    <lineage>
        <taxon>Eukaryota</taxon>
        <taxon>Fungi</taxon>
        <taxon>Dikarya</taxon>
        <taxon>Ascomycota</taxon>
        <taxon>Saccharomycotina</taxon>
        <taxon>Saccharomycetes</taxon>
        <taxon>Saccharomycetales</taxon>
        <taxon>Saccharomycetaceae</taxon>
        <taxon>Saccharomyces</taxon>
    </lineage>
</organism>
<keyword evidence="8 9" id="KW-0687">Ribonucleoprotein</keyword>
<accession>C8Z7R6</accession>
<dbReference type="CDD" id="cd01719">
    <property type="entry name" value="Sm_G"/>
    <property type="match status" value="1"/>
</dbReference>
<evidence type="ECO:0000256" key="9">
    <source>
        <dbReference type="RuleBase" id="RU365052"/>
    </source>
</evidence>
<dbReference type="GO" id="GO:0097526">
    <property type="term" value="C:spliceosomal tri-snRNP complex"/>
    <property type="evidence" value="ECO:0007669"/>
    <property type="project" value="TreeGrafter"/>
</dbReference>
<dbReference type="FunFam" id="2.30.30.100:FF:000023">
    <property type="entry name" value="Small nuclear ribonucleoprotein G"/>
    <property type="match status" value="1"/>
</dbReference>
<dbReference type="Proteomes" id="UP000000286">
    <property type="component" value="Chromosome VI"/>
</dbReference>
<evidence type="ECO:0000256" key="5">
    <source>
        <dbReference type="ARBA" id="ARBA00022884"/>
    </source>
</evidence>
<evidence type="ECO:0000256" key="7">
    <source>
        <dbReference type="ARBA" id="ARBA00023242"/>
    </source>
</evidence>
<sequence>MVSTPELKKYMDKKILLNINGSRKVAGILRGYDIFLNVVLDDAMEINGEDPANNHPLGLQAVIRGNSIISLEALDAI</sequence>
<dbReference type="PANTHER" id="PTHR10553">
    <property type="entry name" value="SMALL NUCLEAR RIBONUCLEOPROTEIN"/>
    <property type="match status" value="1"/>
</dbReference>
<dbReference type="InterPro" id="IPR001163">
    <property type="entry name" value="Sm_dom_euk/arc"/>
</dbReference>
<keyword evidence="6 9" id="KW-0508">mRNA splicing</keyword>
<dbReference type="AlphaFoldDB" id="C8Z7R6"/>
<dbReference type="Gene3D" id="2.30.30.100">
    <property type="match status" value="1"/>
</dbReference>
<dbReference type="HOGENOM" id="CLU_076902_10_1_1"/>
<dbReference type="GO" id="GO:0071013">
    <property type="term" value="C:catalytic step 2 spliceosome"/>
    <property type="evidence" value="ECO:0007669"/>
    <property type="project" value="TreeGrafter"/>
</dbReference>
<dbReference type="SMART" id="SM00651">
    <property type="entry name" value="Sm"/>
    <property type="match status" value="1"/>
</dbReference>
<keyword evidence="7 9" id="KW-0539">Nucleus</keyword>
<gene>
    <name evidence="11" type="ORF">EC1118_1F14_0672g</name>
</gene>
<dbReference type="GO" id="GO:0034719">
    <property type="term" value="C:SMN-Sm protein complex"/>
    <property type="evidence" value="ECO:0007669"/>
    <property type="project" value="TreeGrafter"/>
</dbReference>
<comment type="similarity">
    <text evidence="2 9">Belongs to the snRNP Sm proteins family.</text>
</comment>
<feature type="domain" description="Sm" evidence="10">
    <location>
        <begin position="2"/>
        <end position="77"/>
    </location>
</feature>
<reference evidence="11 12" key="1">
    <citation type="journal article" date="2009" name="Proc. Natl. Acad. Sci. U.S.A.">
        <title>Eukaryote-to-eukaryote gene transfer events revealed by the genome sequence of the wine yeast Saccharomyces cerevisiae EC1118.</title>
        <authorList>
            <person name="Novo M."/>
            <person name="Bigey F."/>
            <person name="Beyne E."/>
            <person name="Galeote V."/>
            <person name="Gavory F."/>
            <person name="Mallet S."/>
            <person name="Cambot B."/>
            <person name="Legras J.L."/>
            <person name="Wincker P."/>
            <person name="Casaregola S."/>
            <person name="Dequin S."/>
        </authorList>
    </citation>
    <scope>NUCLEOTIDE SEQUENCE [LARGE SCALE GENOMIC DNA]</scope>
    <source>
        <strain evidence="12">Lalvin EC1118 / Prise de mousse</strain>
    </source>
</reference>
<dbReference type="InterPro" id="IPR010920">
    <property type="entry name" value="LSM_dom_sf"/>
</dbReference>
<dbReference type="OrthoDB" id="2146at2759"/>
<dbReference type="InterPro" id="IPR047575">
    <property type="entry name" value="Sm"/>
</dbReference>
<evidence type="ECO:0000256" key="8">
    <source>
        <dbReference type="ARBA" id="ARBA00023274"/>
    </source>
</evidence>
<dbReference type="GO" id="GO:0005682">
    <property type="term" value="C:U5 snRNP"/>
    <property type="evidence" value="ECO:0007669"/>
    <property type="project" value="TreeGrafter"/>
</dbReference>
<dbReference type="InterPro" id="IPR044641">
    <property type="entry name" value="Lsm7/SmG-like"/>
</dbReference>
<evidence type="ECO:0000313" key="11">
    <source>
        <dbReference type="EMBL" id="CAY79432.1"/>
    </source>
</evidence>
<dbReference type="SUPFAM" id="SSF50182">
    <property type="entry name" value="Sm-like ribonucleoproteins"/>
    <property type="match status" value="1"/>
</dbReference>
<evidence type="ECO:0000313" key="12">
    <source>
        <dbReference type="Proteomes" id="UP000000286"/>
    </source>
</evidence>
<dbReference type="GO" id="GO:0005685">
    <property type="term" value="C:U1 snRNP"/>
    <property type="evidence" value="ECO:0007669"/>
    <property type="project" value="TreeGrafter"/>
</dbReference>
<keyword evidence="4 9" id="KW-0747">Spliceosome</keyword>
<dbReference type="GO" id="GO:0005687">
    <property type="term" value="C:U4 snRNP"/>
    <property type="evidence" value="ECO:0007669"/>
    <property type="project" value="TreeGrafter"/>
</dbReference>
<dbReference type="EMBL" id="FN393068">
    <property type="protein sequence ID" value="CAY79432.1"/>
    <property type="molecule type" value="Genomic_DNA"/>
</dbReference>
<evidence type="ECO:0000256" key="6">
    <source>
        <dbReference type="ARBA" id="ARBA00023187"/>
    </source>
</evidence>
<dbReference type="GO" id="GO:0000387">
    <property type="term" value="P:spliceosomal snRNP assembly"/>
    <property type="evidence" value="ECO:0007669"/>
    <property type="project" value="UniProtKB-UniRule"/>
</dbReference>